<organism evidence="11 12">
    <name type="scientific">Mycoplasma amphoriforme A39</name>
    <dbReference type="NCBI Taxonomy" id="572419"/>
    <lineage>
        <taxon>Bacteria</taxon>
        <taxon>Bacillati</taxon>
        <taxon>Mycoplasmatota</taxon>
        <taxon>Mollicutes</taxon>
        <taxon>Mycoplasmataceae</taxon>
        <taxon>Mycoplasma</taxon>
    </lineage>
</organism>
<evidence type="ECO:0000256" key="6">
    <source>
        <dbReference type="ARBA" id="ARBA00022692"/>
    </source>
</evidence>
<evidence type="ECO:0000256" key="1">
    <source>
        <dbReference type="ARBA" id="ARBA00004651"/>
    </source>
</evidence>
<dbReference type="Gene3D" id="1.10.3720.10">
    <property type="entry name" value="MetI-like"/>
    <property type="match status" value="1"/>
</dbReference>
<dbReference type="InterPro" id="IPR000515">
    <property type="entry name" value="MetI-like"/>
</dbReference>
<keyword evidence="12" id="KW-1185">Reference proteome</keyword>
<dbReference type="CDD" id="cd06261">
    <property type="entry name" value="TM_PBP2"/>
    <property type="match status" value="1"/>
</dbReference>
<dbReference type="PANTHER" id="PTHR32243:SF50">
    <property type="entry name" value="MALTOSE_MALTODEXTRIN TRANSPORT SYSTEM PERMEASE PROTEIN MALG"/>
    <property type="match status" value="1"/>
</dbReference>
<dbReference type="GO" id="GO:0005886">
    <property type="term" value="C:plasma membrane"/>
    <property type="evidence" value="ECO:0007669"/>
    <property type="project" value="UniProtKB-SubCell"/>
</dbReference>
<evidence type="ECO:0000256" key="2">
    <source>
        <dbReference type="ARBA" id="ARBA00009047"/>
    </source>
</evidence>
<dbReference type="EMBL" id="HG937516">
    <property type="protein sequence ID" value="CDN40493.1"/>
    <property type="molecule type" value="Genomic_DNA"/>
</dbReference>
<keyword evidence="5" id="KW-0762">Sugar transport</keyword>
<evidence type="ECO:0000256" key="9">
    <source>
        <dbReference type="RuleBase" id="RU363032"/>
    </source>
</evidence>
<evidence type="ECO:0000256" key="5">
    <source>
        <dbReference type="ARBA" id="ARBA00022597"/>
    </source>
</evidence>
<reference evidence="11 12" key="1">
    <citation type="journal article" date="2015" name="Clin. Infect. Dis.">
        <title>Genomic Investigations unmask Mycoplasma amphoriforme, a new respiratory pathogen.</title>
        <authorList>
            <person name="Gillespie S.H."/>
            <person name="Ling C.L."/>
            <person name="Oravcova K."/>
            <person name="Pinheiro M."/>
            <person name="Wells L."/>
            <person name="Bryant J.M."/>
            <person name="McHugh T.D."/>
            <person name="Bebear C."/>
            <person name="Webster D."/>
            <person name="Harris S.R."/>
            <person name="Seth-Smith H.M."/>
            <person name="Thomson N.R."/>
        </authorList>
    </citation>
    <scope>NUCLEOTIDE SEQUENCE [LARGE SCALE GENOMIC DNA]</scope>
    <source>
        <strain evidence="11 12">A39</strain>
    </source>
</reference>
<dbReference type="Proteomes" id="UP000261764">
    <property type="component" value="Chromosome I"/>
</dbReference>
<feature type="transmembrane region" description="Helical" evidence="9">
    <location>
        <begin position="352"/>
        <end position="373"/>
    </location>
</feature>
<protein>
    <recommendedName>
        <fullName evidence="10">ABC transmembrane type-1 domain-containing protein</fullName>
    </recommendedName>
</protein>
<proteinExistence type="inferred from homology"/>
<dbReference type="Pfam" id="PF00528">
    <property type="entry name" value="BPD_transp_1"/>
    <property type="match status" value="1"/>
</dbReference>
<dbReference type="GO" id="GO:0015423">
    <property type="term" value="F:ABC-type maltose transporter activity"/>
    <property type="evidence" value="ECO:0007669"/>
    <property type="project" value="TreeGrafter"/>
</dbReference>
<feature type="domain" description="ABC transmembrane type-1" evidence="10">
    <location>
        <begin position="348"/>
        <end position="540"/>
    </location>
</feature>
<evidence type="ECO:0000259" key="10">
    <source>
        <dbReference type="PROSITE" id="PS50928"/>
    </source>
</evidence>
<dbReference type="AlphaFoldDB" id="A0A292IIJ3"/>
<comment type="subcellular location">
    <subcellularLocation>
        <location evidence="1 9">Cell membrane</location>
        <topology evidence="1 9">Multi-pass membrane protein</topology>
    </subcellularLocation>
</comment>
<dbReference type="PROSITE" id="PS50928">
    <property type="entry name" value="ABC_TM1"/>
    <property type="match status" value="1"/>
</dbReference>
<gene>
    <name evidence="11" type="ORF">MAMA39_03730</name>
</gene>
<accession>A0A292IIJ3</accession>
<dbReference type="InterPro" id="IPR035906">
    <property type="entry name" value="MetI-like_sf"/>
</dbReference>
<dbReference type="KEGG" id="mamp:MAMA39_03730"/>
<feature type="transmembrane region" description="Helical" evidence="9">
    <location>
        <begin position="459"/>
        <end position="481"/>
    </location>
</feature>
<dbReference type="PANTHER" id="PTHR32243">
    <property type="entry name" value="MALTOSE TRANSPORT SYSTEM PERMEASE-RELATED"/>
    <property type="match status" value="1"/>
</dbReference>
<dbReference type="SUPFAM" id="SSF161098">
    <property type="entry name" value="MetI-like"/>
    <property type="match status" value="1"/>
</dbReference>
<keyword evidence="4" id="KW-1003">Cell membrane</keyword>
<keyword evidence="7 9" id="KW-1133">Transmembrane helix</keyword>
<sequence length="554" mass="63042">MMQMKRLMKTSIAKLKQNLNPFSNYYARSFKLSLHSSVMLAFNQILRNTRSQKIISNNDFHKLVLFVKKYDVRSNLTILSQAILKSDNKANTDLLVLIKLLSLYTIINSKNKNELLQILKVKKVLKKVIEYYVNHFGKKWSDLATKLFASITVFESTKQTVLNCQVDQVRQIYWNSRLFLASMLAEYFHNLNGTDYSVFNDVAIFEILQFEQSLYFYKNERYSLKNYINYNDLSQQVNLVYERIKKSVANHHLPQFHLFLRHLNEISKYIRLSDLPPMTLSQIISLILSYLLLIGWAVIILVPLIQIVVLSFDGKGGNFLGTTNVLGDRGPWINYQILFTQTLFVNWLENSLIVAFATMFATVFFTFLLGYAFSRFRFPGRRSSIITVMLLQMIPSVAALTAFLVLFNLTNLPVLLYLIIIYTGGGLTGNTFILKGYLDSIPVDLDEAAKIDGSSTLRVFGSIIIPLAKPMLAIIALWSFIGPFGDVILPQLLVLGNRPQDYTMAAGLRTLIRGANPFQYVFLAGALITSIPLTILFIIAQKFLVSGLTKGAVK</sequence>
<evidence type="ECO:0000256" key="8">
    <source>
        <dbReference type="ARBA" id="ARBA00023136"/>
    </source>
</evidence>
<name>A0A292IIJ3_9MOLU</name>
<evidence type="ECO:0000256" key="3">
    <source>
        <dbReference type="ARBA" id="ARBA00022448"/>
    </source>
</evidence>
<feature type="transmembrane region" description="Helical" evidence="9">
    <location>
        <begin position="518"/>
        <end position="540"/>
    </location>
</feature>
<dbReference type="GO" id="GO:0042956">
    <property type="term" value="P:maltodextrin transmembrane transport"/>
    <property type="evidence" value="ECO:0007669"/>
    <property type="project" value="TreeGrafter"/>
</dbReference>
<feature type="transmembrane region" description="Helical" evidence="9">
    <location>
        <begin position="287"/>
        <end position="312"/>
    </location>
</feature>
<feature type="transmembrane region" description="Helical" evidence="9">
    <location>
        <begin position="415"/>
        <end position="438"/>
    </location>
</feature>
<keyword evidence="8 9" id="KW-0472">Membrane</keyword>
<evidence type="ECO:0000313" key="11">
    <source>
        <dbReference type="EMBL" id="CDN40493.1"/>
    </source>
</evidence>
<keyword evidence="3 9" id="KW-0813">Transport</keyword>
<evidence type="ECO:0000256" key="4">
    <source>
        <dbReference type="ARBA" id="ARBA00022475"/>
    </source>
</evidence>
<comment type="similarity">
    <text evidence="2">Belongs to the binding-protein-dependent transport system permease family. MalFG subfamily.</text>
</comment>
<evidence type="ECO:0000256" key="7">
    <source>
        <dbReference type="ARBA" id="ARBA00022989"/>
    </source>
</evidence>
<evidence type="ECO:0000313" key="12">
    <source>
        <dbReference type="Proteomes" id="UP000261764"/>
    </source>
</evidence>
<keyword evidence="6 9" id="KW-0812">Transmembrane</keyword>
<feature type="transmembrane region" description="Helical" evidence="9">
    <location>
        <begin position="385"/>
        <end position="409"/>
    </location>
</feature>
<dbReference type="InterPro" id="IPR050901">
    <property type="entry name" value="BP-dep_ABC_trans_perm"/>
</dbReference>